<evidence type="ECO:0000313" key="1">
    <source>
        <dbReference type="EMBL" id="KRN27974.1"/>
    </source>
</evidence>
<dbReference type="Proteomes" id="UP000051645">
    <property type="component" value="Unassembled WGS sequence"/>
</dbReference>
<reference evidence="3 4" key="1">
    <citation type="journal article" date="2015" name="Genome Announc.">
        <title>Expanding the biotechnology potential of lactobacilli through comparative genomics of 213 strains and associated genera.</title>
        <authorList>
            <person name="Sun Z."/>
            <person name="Harris H.M."/>
            <person name="McCann A."/>
            <person name="Guo C."/>
            <person name="Argimon S."/>
            <person name="Zhang W."/>
            <person name="Yang X."/>
            <person name="Jeffery I.B."/>
            <person name="Cooney J.C."/>
            <person name="Kagawa T.F."/>
            <person name="Liu W."/>
            <person name="Song Y."/>
            <person name="Salvetti E."/>
            <person name="Wrobel A."/>
            <person name="Rasinkangas P."/>
            <person name="Parkhill J."/>
            <person name="Rea M.C."/>
            <person name="O'Sullivan O."/>
            <person name="Ritari J."/>
            <person name="Douillard F.P."/>
            <person name="Paul Ross R."/>
            <person name="Yang R."/>
            <person name="Briner A.E."/>
            <person name="Felis G.E."/>
            <person name="de Vos W.M."/>
            <person name="Barrangou R."/>
            <person name="Klaenhammer T.R."/>
            <person name="Caufield P.W."/>
            <person name="Cui Y."/>
            <person name="Zhang H."/>
            <person name="O'Toole P.W."/>
        </authorList>
    </citation>
    <scope>NUCLEOTIDE SEQUENCE [LARGE SCALE GENOMIC DNA]</scope>
    <source>
        <strain evidence="1 4">ATCC BAA-66</strain>
        <strain evidence="2 3">DSM 13344</strain>
    </source>
</reference>
<sequence>MNVQTIMAQTNATLQDFLTPTSYQALAATKGHSYSAAQIKTDLTHFLADDKGTVRLQHQHNSKLTTTLTSQVKHLANKDGWDGAACAAYLNLLDTKKSTVKTAQQDFKAAHEIGSTVYSKMYHACQYEPRKKVLLLIEKQFGGKIDQYGMLQLTNQQFKFYPHLGPNSSFLAYFAQTVQKIYRRKDGTWTPLSMNVPGDQAIHEFRYWIDRQDLHYIHTYFKGKTNYAQMMDYQNRYVDNLYFGESSRLHNKFVLGQLPSKQVNDKILSNDMHGEFIFNMHTGKTVSEWNVLKVSQNGHHVNENPDIVNGLTQQQQLQLLDTESFNYASPLDEAAHYDLDVSPASASTPQKPKPDDEYLEDQLKVDLKNKFAVPDYDSYTEIYLGPQEVSQK</sequence>
<accession>A0A0R2FJK4</accession>
<gene>
    <name evidence="1" type="ORF">IV38_GL001815</name>
    <name evidence="2" type="ORF">IV40_GL001740</name>
</gene>
<dbReference type="EMBL" id="JQAT01000005">
    <property type="protein sequence ID" value="KRN27974.1"/>
    <property type="molecule type" value="Genomic_DNA"/>
</dbReference>
<evidence type="ECO:0000313" key="2">
    <source>
        <dbReference type="EMBL" id="KRN30555.1"/>
    </source>
</evidence>
<dbReference type="STRING" id="81857.IV38_GL001815"/>
<dbReference type="Pfam" id="PF11311">
    <property type="entry name" value="DUF3114"/>
    <property type="match status" value="1"/>
</dbReference>
<dbReference type="InterPro" id="IPR021462">
    <property type="entry name" value="DUF3114"/>
</dbReference>
<evidence type="ECO:0008006" key="5">
    <source>
        <dbReference type="Google" id="ProtNLM"/>
    </source>
</evidence>
<dbReference type="Proteomes" id="UP000051751">
    <property type="component" value="Unassembled WGS sequence"/>
</dbReference>
<dbReference type="EMBL" id="JQAZ01000006">
    <property type="protein sequence ID" value="KRN30555.1"/>
    <property type="molecule type" value="Genomic_DNA"/>
</dbReference>
<evidence type="ECO:0000313" key="4">
    <source>
        <dbReference type="Proteomes" id="UP000051751"/>
    </source>
</evidence>
<evidence type="ECO:0000313" key="3">
    <source>
        <dbReference type="Proteomes" id="UP000051645"/>
    </source>
</evidence>
<proteinExistence type="predicted"/>
<keyword evidence="3" id="KW-1185">Reference proteome</keyword>
<name>A0A0R2FJK4_9LACO</name>
<organism evidence="1 4">
    <name type="scientific">Lactobacillus selangorensis</name>
    <dbReference type="NCBI Taxonomy" id="81857"/>
    <lineage>
        <taxon>Bacteria</taxon>
        <taxon>Bacillati</taxon>
        <taxon>Bacillota</taxon>
        <taxon>Bacilli</taxon>
        <taxon>Lactobacillales</taxon>
        <taxon>Lactobacillaceae</taxon>
        <taxon>Lactobacillus</taxon>
    </lineage>
</organism>
<protein>
    <recommendedName>
        <fullName evidence="5">DUF3114 domain-containing protein</fullName>
    </recommendedName>
</protein>
<dbReference type="PATRIC" id="fig|81857.3.peg.1832"/>
<comment type="caution">
    <text evidence="1">The sequence shown here is derived from an EMBL/GenBank/DDBJ whole genome shotgun (WGS) entry which is preliminary data.</text>
</comment>
<dbReference type="AlphaFoldDB" id="A0A0R2FJK4"/>